<dbReference type="Gene3D" id="2.60.40.4150">
    <property type="entry name" value="Type VI secretion system, lipoprotein SciN"/>
    <property type="match status" value="1"/>
</dbReference>
<dbReference type="Pfam" id="PF12790">
    <property type="entry name" value="T6SS-SciN"/>
    <property type="match status" value="1"/>
</dbReference>
<dbReference type="Proteomes" id="UP000503313">
    <property type="component" value="Chromosome"/>
</dbReference>
<dbReference type="PANTHER" id="PTHR37625">
    <property type="entry name" value="OUTER MEMBRANE LIPOPROTEIN-RELATED"/>
    <property type="match status" value="1"/>
</dbReference>
<reference evidence="1 2" key="1">
    <citation type="submission" date="2020-05" db="EMBL/GenBank/DDBJ databases">
        <title>Complete genome sequencing of Campylobacter and Arcobacter type strains.</title>
        <authorList>
            <person name="Miller W.G."/>
            <person name="Yee E."/>
        </authorList>
    </citation>
    <scope>NUCLEOTIDE SEQUENCE [LARGE SCALE GENOMIC DNA]</scope>
    <source>
        <strain evidence="1 2">LMG 25694</strain>
    </source>
</reference>
<evidence type="ECO:0000313" key="2">
    <source>
        <dbReference type="Proteomes" id="UP000503313"/>
    </source>
</evidence>
<gene>
    <name evidence="1" type="primary">tssJ</name>
    <name evidence="1" type="ORF">ADFLV_2254</name>
</gene>
<dbReference type="PROSITE" id="PS51257">
    <property type="entry name" value="PROKAR_LIPOPROTEIN"/>
    <property type="match status" value="1"/>
</dbReference>
<dbReference type="InterPro" id="IPR038706">
    <property type="entry name" value="Type_VI_SciN-like_sf"/>
</dbReference>
<dbReference type="NCBIfam" id="TIGR03352">
    <property type="entry name" value="VI_chp_3"/>
    <property type="match status" value="1"/>
</dbReference>
<proteinExistence type="predicted"/>
<keyword evidence="2" id="KW-1185">Reference proteome</keyword>
<dbReference type="AlphaFoldDB" id="A0AAE7E7M1"/>
<evidence type="ECO:0000313" key="1">
    <source>
        <dbReference type="EMBL" id="QKF78261.1"/>
    </source>
</evidence>
<sequence length="153" mass="18078">MYRNFSRFILILISTFFIIGCAKDPTHLELVLKSGDKLNLDIDDRSSPLMVTFYELESAEKFMKYDYWTILDDKESLKNDLISQSKHVILANQLQNYKIAFNNKARYLGILCNFRIIDNDYTWKSVIDLKKSSYNFGEFEINKFNMQRVDNGK</sequence>
<name>A0AAE7E7M1_9BACT</name>
<organism evidence="1 2">
    <name type="scientific">Arcobacter defluvii</name>
    <dbReference type="NCBI Taxonomy" id="873191"/>
    <lineage>
        <taxon>Bacteria</taxon>
        <taxon>Pseudomonadati</taxon>
        <taxon>Campylobacterota</taxon>
        <taxon>Epsilonproteobacteria</taxon>
        <taxon>Campylobacterales</taxon>
        <taxon>Arcobacteraceae</taxon>
        <taxon>Arcobacter</taxon>
    </lineage>
</organism>
<protein>
    <submittedName>
        <fullName evidence="1">Type VI secretion system, membrane platform protein</fullName>
    </submittedName>
</protein>
<dbReference type="InterPro" id="IPR017734">
    <property type="entry name" value="T6SS_SciN"/>
</dbReference>
<accession>A0AAE7E7M1</accession>
<dbReference type="RefSeq" id="WP_129012203.1">
    <property type="nucleotide sequence ID" value="NZ_CP053835.1"/>
</dbReference>
<dbReference type="PANTHER" id="PTHR37625:SF4">
    <property type="entry name" value="OUTER MEMBRANE LIPOPROTEIN"/>
    <property type="match status" value="1"/>
</dbReference>
<dbReference type="EMBL" id="CP053835">
    <property type="protein sequence ID" value="QKF78261.1"/>
    <property type="molecule type" value="Genomic_DNA"/>
</dbReference>
<dbReference type="KEGG" id="adz:ADFLV_2254"/>